<gene>
    <name evidence="3" type="ORF">C8D82_1029</name>
</gene>
<evidence type="ECO:0000313" key="3">
    <source>
        <dbReference type="EMBL" id="PVY45439.1"/>
    </source>
</evidence>
<evidence type="ECO:0000256" key="1">
    <source>
        <dbReference type="SAM" id="MobiDB-lite"/>
    </source>
</evidence>
<sequence length="219" mass="25012">MRSLKPVKFVLLLLAVVFTSATFAAVPWFANGPKREVQTLVITGNYKSPRLLAELIQYESRQPYLLLPPQDSGDTRIIFCPPKSNSLQIREDKFNDFVRFLNPRRIIVLGNDAYVQPKYIAMLDRTIPVIRVDSVDWNRSAEELTDLLHLSNLDRNYRKLRETMLDKGKIYRPISKPKQQMPAKEVMEEQAPEDFAVEAAPASDDVVEAAPVEEVPAEK</sequence>
<keyword evidence="4" id="KW-1185">Reference proteome</keyword>
<comment type="caution">
    <text evidence="3">The sequence shown here is derived from an EMBL/GenBank/DDBJ whole genome shotgun (WGS) entry which is preliminary data.</text>
</comment>
<name>A0A2U1B9U7_9BACT</name>
<accession>A0A2U1B9U7</accession>
<dbReference type="GeneID" id="78293800"/>
<dbReference type="AlphaFoldDB" id="A0A2U1B9U7"/>
<proteinExistence type="predicted"/>
<reference evidence="3 4" key="1">
    <citation type="submission" date="2018-04" db="EMBL/GenBank/DDBJ databases">
        <title>Genomic Encyclopedia of Type Strains, Phase IV (KMG-IV): sequencing the most valuable type-strain genomes for metagenomic binning, comparative biology and taxonomic classification.</title>
        <authorList>
            <person name="Goeker M."/>
        </authorList>
    </citation>
    <scope>NUCLEOTIDE SEQUENCE [LARGE SCALE GENOMIC DNA]</scope>
    <source>
        <strain evidence="3 4">DSM 14823</strain>
    </source>
</reference>
<keyword evidence="2" id="KW-0732">Signal</keyword>
<organism evidence="3 4">
    <name type="scientific">Victivallis vadensis</name>
    <dbReference type="NCBI Taxonomy" id="172901"/>
    <lineage>
        <taxon>Bacteria</taxon>
        <taxon>Pseudomonadati</taxon>
        <taxon>Lentisphaerota</taxon>
        <taxon>Lentisphaeria</taxon>
        <taxon>Victivallales</taxon>
        <taxon>Victivallaceae</taxon>
        <taxon>Victivallis</taxon>
    </lineage>
</organism>
<evidence type="ECO:0000313" key="4">
    <source>
        <dbReference type="Proteomes" id="UP000245959"/>
    </source>
</evidence>
<feature type="chain" id="PRO_5015657575" evidence="2">
    <location>
        <begin position="25"/>
        <end position="219"/>
    </location>
</feature>
<feature type="signal peptide" evidence="2">
    <location>
        <begin position="1"/>
        <end position="24"/>
    </location>
</feature>
<dbReference type="Proteomes" id="UP000245959">
    <property type="component" value="Unassembled WGS sequence"/>
</dbReference>
<protein>
    <submittedName>
        <fullName evidence="3">Uncharacterized protein</fullName>
    </submittedName>
</protein>
<dbReference type="RefSeq" id="WP_133245007.1">
    <property type="nucleotide sequence ID" value="NZ_QEKH01000002.1"/>
</dbReference>
<evidence type="ECO:0000256" key="2">
    <source>
        <dbReference type="SAM" id="SignalP"/>
    </source>
</evidence>
<feature type="compositionally biased region" description="Low complexity" evidence="1">
    <location>
        <begin position="197"/>
        <end position="219"/>
    </location>
</feature>
<dbReference type="EMBL" id="QEKH01000002">
    <property type="protein sequence ID" value="PVY45439.1"/>
    <property type="molecule type" value="Genomic_DNA"/>
</dbReference>
<feature type="region of interest" description="Disordered" evidence="1">
    <location>
        <begin position="175"/>
        <end position="219"/>
    </location>
</feature>